<gene>
    <name evidence="2" type="ORF">N425_04030</name>
</gene>
<dbReference type="Pfam" id="PF01944">
    <property type="entry name" value="SpoIIM"/>
    <property type="match status" value="1"/>
</dbReference>
<dbReference type="PANTHER" id="PTHR35337:SF1">
    <property type="entry name" value="SLR1478 PROTEIN"/>
    <property type="match status" value="1"/>
</dbReference>
<name>W2C5S6_9BACT</name>
<dbReference type="AlphaFoldDB" id="W2C5S6"/>
<sequence length="329" mass="37462">MKEIVFIRQNIEKWKDLERVVDQAAKEDPERLTDAYMAITTDLAFSRSHYPTSRITIYLNNLASALHNTLYKNKREDRGRILDFWRTELPMAFYESRRELLYSLFVFLVSVAFGVFSVAQDTDFPRLVLGNEYVDMTLRNIAAGRPMDVYDNSNEWMMFLRIATNNLYVGFSIFIFGLFTGVGTGIRLFQNGIMVGTFQAFLFRHGVGWESVLSIWLHGVVEIASIIIAGAAGFALGNGWLFPGTYPRGYAFRQGAKRGLKLAVGVAPFIVLAAFVESFLTRHTELPDLLRAAYILLSLVLMIFYVVVYPLYVRRRVEAEAANDPDRLA</sequence>
<proteinExistence type="predicted"/>
<comment type="caution">
    <text evidence="2">The sequence shown here is derived from an EMBL/GenBank/DDBJ whole genome shotgun (WGS) entry which is preliminary data.</text>
</comment>
<keyword evidence="1" id="KW-1133">Transmembrane helix</keyword>
<feature type="transmembrane region" description="Helical" evidence="1">
    <location>
        <begin position="223"/>
        <end position="242"/>
    </location>
</feature>
<dbReference type="InterPro" id="IPR002798">
    <property type="entry name" value="SpoIIM-like"/>
</dbReference>
<feature type="transmembrane region" description="Helical" evidence="1">
    <location>
        <begin position="100"/>
        <end position="119"/>
    </location>
</feature>
<dbReference type="PATRIC" id="fig|1411148.3.peg.545"/>
<feature type="transmembrane region" description="Helical" evidence="1">
    <location>
        <begin position="262"/>
        <end position="280"/>
    </location>
</feature>
<organism evidence="2 3">
    <name type="scientific">Tannerella sp. oral taxon BU063 isolate Cell 2</name>
    <dbReference type="NCBI Taxonomy" id="1411148"/>
    <lineage>
        <taxon>Bacteria</taxon>
        <taxon>Pseudomonadati</taxon>
        <taxon>Bacteroidota</taxon>
        <taxon>Bacteroidia</taxon>
        <taxon>Bacteroidales</taxon>
        <taxon>Tannerellaceae</taxon>
        <taxon>Tannerella</taxon>
    </lineage>
</organism>
<evidence type="ECO:0000313" key="2">
    <source>
        <dbReference type="EMBL" id="ETK02490.1"/>
    </source>
</evidence>
<dbReference type="PANTHER" id="PTHR35337">
    <property type="entry name" value="SLR1478 PROTEIN"/>
    <property type="match status" value="1"/>
</dbReference>
<feature type="transmembrane region" description="Helical" evidence="1">
    <location>
        <begin position="292"/>
        <end position="312"/>
    </location>
</feature>
<reference evidence="2 3" key="1">
    <citation type="submission" date="2013-11" db="EMBL/GenBank/DDBJ databases">
        <title>Single cell genomics of uncultured Tannerella BU063 (oral taxon 286).</title>
        <authorList>
            <person name="Beall C.J."/>
            <person name="Campbell A.G."/>
            <person name="Griffen A.L."/>
            <person name="Podar M."/>
            <person name="Leys E.J."/>
        </authorList>
    </citation>
    <scope>NUCLEOTIDE SEQUENCE [LARGE SCALE GENOMIC DNA]</scope>
    <source>
        <strain evidence="2">Cell 2</strain>
    </source>
</reference>
<dbReference type="EMBL" id="AYUF01000346">
    <property type="protein sequence ID" value="ETK02490.1"/>
    <property type="molecule type" value="Genomic_DNA"/>
</dbReference>
<keyword evidence="1" id="KW-0812">Transmembrane</keyword>
<feature type="transmembrane region" description="Helical" evidence="1">
    <location>
        <begin position="167"/>
        <end position="189"/>
    </location>
</feature>
<dbReference type="Proteomes" id="UP000018837">
    <property type="component" value="Unassembled WGS sequence"/>
</dbReference>
<protein>
    <submittedName>
        <fullName evidence="2">Membrane protein</fullName>
    </submittedName>
</protein>
<evidence type="ECO:0000256" key="1">
    <source>
        <dbReference type="SAM" id="Phobius"/>
    </source>
</evidence>
<accession>W2C5S6</accession>
<evidence type="ECO:0000313" key="3">
    <source>
        <dbReference type="Proteomes" id="UP000018837"/>
    </source>
</evidence>
<keyword evidence="1" id="KW-0472">Membrane</keyword>